<dbReference type="InterPro" id="IPR001173">
    <property type="entry name" value="Glyco_trans_2-like"/>
</dbReference>
<dbReference type="RefSeq" id="WP_013460986.1">
    <property type="nucleotide sequence ID" value="NC_014762.1"/>
</dbReference>
<dbReference type="InterPro" id="IPR050834">
    <property type="entry name" value="Glycosyltransf_2"/>
</dbReference>
<dbReference type="InterPro" id="IPR029044">
    <property type="entry name" value="Nucleotide-diphossugar_trans"/>
</dbReference>
<dbReference type="STRING" id="709032.Sulku_2129"/>
<keyword evidence="2" id="KW-0808">Transferase</keyword>
<accession>E4U392</accession>
<dbReference type="Gene3D" id="3.90.550.10">
    <property type="entry name" value="Spore Coat Polysaccharide Biosynthesis Protein SpsA, Chain A"/>
    <property type="match status" value="1"/>
</dbReference>
<protein>
    <submittedName>
        <fullName evidence="2">Glycosyl transferase family 2</fullName>
    </submittedName>
</protein>
<gene>
    <name evidence="2" type="ordered locus">Sulku_2129</name>
</gene>
<dbReference type="KEGG" id="sku:Sulku_2129"/>
<evidence type="ECO:0000313" key="3">
    <source>
        <dbReference type="Proteomes" id="UP000008721"/>
    </source>
</evidence>
<evidence type="ECO:0000259" key="1">
    <source>
        <dbReference type="Pfam" id="PF00535"/>
    </source>
</evidence>
<sequence length="277" mass="31417">MKVSVIIAVYKDIQSLDLILQALKKQTYTNFEVIVAEDNNSPAMADYIKTVEGLEILHTFQDDDGVRKSRSQNNGILASTGEYLIFIDGDIIPYSTFIEGHVALASKDAVLAGRRVNLSEDLSKKLRAGTLHPYTLEKFYLFFALGLLFDRNARFEQGIYFNPHGLLYKLFIEKRLRNTSLIGCNFSCYKEAMVAINGFDESFGASSLPDDVDLDWRFRAYGLTLKSCKNSANTFHLFHKKQNNPTSAEQRERFEKNKAGNIFVTKYGLNLHESSVH</sequence>
<name>E4U392_SULKY</name>
<dbReference type="SUPFAM" id="SSF53448">
    <property type="entry name" value="Nucleotide-diphospho-sugar transferases"/>
    <property type="match status" value="1"/>
</dbReference>
<feature type="domain" description="Glycosyltransferase 2-like" evidence="1">
    <location>
        <begin position="4"/>
        <end position="142"/>
    </location>
</feature>
<dbReference type="CAZy" id="GT2">
    <property type="family name" value="Glycosyltransferase Family 2"/>
</dbReference>
<proteinExistence type="predicted"/>
<dbReference type="PANTHER" id="PTHR43685">
    <property type="entry name" value="GLYCOSYLTRANSFERASE"/>
    <property type="match status" value="1"/>
</dbReference>
<organism evidence="2 3">
    <name type="scientific">Sulfuricurvum kujiense (strain ATCC BAA-921 / DSM 16994 / JCM 11577 / YK-1)</name>
    <dbReference type="NCBI Taxonomy" id="709032"/>
    <lineage>
        <taxon>Bacteria</taxon>
        <taxon>Pseudomonadati</taxon>
        <taxon>Campylobacterota</taxon>
        <taxon>Epsilonproteobacteria</taxon>
        <taxon>Campylobacterales</taxon>
        <taxon>Sulfurimonadaceae</taxon>
        <taxon>Sulfuricurvum</taxon>
    </lineage>
</organism>
<dbReference type="OrthoDB" id="9815923at2"/>
<dbReference type="GO" id="GO:0016740">
    <property type="term" value="F:transferase activity"/>
    <property type="evidence" value="ECO:0007669"/>
    <property type="project" value="UniProtKB-KW"/>
</dbReference>
<dbReference type="PANTHER" id="PTHR43685:SF2">
    <property type="entry name" value="GLYCOSYLTRANSFERASE 2-LIKE DOMAIN-CONTAINING PROTEIN"/>
    <property type="match status" value="1"/>
</dbReference>
<dbReference type="HOGENOM" id="CLU_025996_24_0_7"/>
<evidence type="ECO:0000313" key="2">
    <source>
        <dbReference type="EMBL" id="ADR34789.1"/>
    </source>
</evidence>
<dbReference type="AlphaFoldDB" id="E4U392"/>
<dbReference type="Proteomes" id="UP000008721">
    <property type="component" value="Chromosome"/>
</dbReference>
<dbReference type="eggNOG" id="COG1216">
    <property type="taxonomic scope" value="Bacteria"/>
</dbReference>
<dbReference type="EMBL" id="CP002355">
    <property type="protein sequence ID" value="ADR34789.1"/>
    <property type="molecule type" value="Genomic_DNA"/>
</dbReference>
<keyword evidence="3" id="KW-1185">Reference proteome</keyword>
<dbReference type="Pfam" id="PF00535">
    <property type="entry name" value="Glycos_transf_2"/>
    <property type="match status" value="1"/>
</dbReference>
<reference evidence="2 3" key="1">
    <citation type="journal article" date="2012" name="Stand. Genomic Sci.">
        <title>Complete genome sequence of the sulfur compounds oxidizing chemolithoautotroph Sulfuricurvum kujiense type strain (YK-1(T)).</title>
        <authorList>
            <person name="Han C."/>
            <person name="Kotsyurbenko O."/>
            <person name="Chertkov O."/>
            <person name="Held B."/>
            <person name="Lapidus A."/>
            <person name="Nolan M."/>
            <person name="Lucas S."/>
            <person name="Hammon N."/>
            <person name="Deshpande S."/>
            <person name="Cheng J.F."/>
            <person name="Tapia R."/>
            <person name="Goodwin L.A."/>
            <person name="Pitluck S."/>
            <person name="Liolios K."/>
            <person name="Pagani I."/>
            <person name="Ivanova N."/>
            <person name="Mavromatis K."/>
            <person name="Mikhailova N."/>
            <person name="Pati A."/>
            <person name="Chen A."/>
            <person name="Palaniappan K."/>
            <person name="Land M."/>
            <person name="Hauser L."/>
            <person name="Chang Y.J."/>
            <person name="Jeffries C.D."/>
            <person name="Brambilla E.M."/>
            <person name="Rohde M."/>
            <person name="Spring S."/>
            <person name="Sikorski J."/>
            <person name="Goker M."/>
            <person name="Woyke T."/>
            <person name="Bristow J."/>
            <person name="Eisen J.A."/>
            <person name="Markowitz V."/>
            <person name="Hugenholtz P."/>
            <person name="Kyrpides N.C."/>
            <person name="Klenk H.P."/>
            <person name="Detter J.C."/>
        </authorList>
    </citation>
    <scope>NUCLEOTIDE SEQUENCE [LARGE SCALE GENOMIC DNA]</scope>
    <source>
        <strain evidence="3">ATCC BAA-921 / DSM 16994 / JCM 11577 / YK-1</strain>
    </source>
</reference>